<evidence type="ECO:0000313" key="2">
    <source>
        <dbReference type="EMBL" id="GJS64844.1"/>
    </source>
</evidence>
<accession>A0ABQ4XI13</accession>
<dbReference type="EMBL" id="BQNB010009533">
    <property type="protein sequence ID" value="GJS64844.1"/>
    <property type="molecule type" value="Genomic_DNA"/>
</dbReference>
<evidence type="ECO:0000256" key="1">
    <source>
        <dbReference type="SAM" id="MobiDB-lite"/>
    </source>
</evidence>
<comment type="caution">
    <text evidence="2">The sequence shown here is derived from an EMBL/GenBank/DDBJ whole genome shotgun (WGS) entry which is preliminary data.</text>
</comment>
<sequence length="658" mass="76120">MPRTMGTHNDEAGSSRSKRSRQHETVEEVLLPQFHHEFLLWEECNRDAKSRLCEARSDEDIFTLVAWIKAFNINEPIYAELCHEFYSTYEFDEVCADDEFQTKKIIKFRLCGRAHSLTLLEFAQRLGLYQAVELEEEGFNVYFEGGLRSDEHFNAQDYWLSISREENLGLSRSHTSTMRNPILRVIHKMITYGLCQRTTGYDKVQKNDIWLLSMFDDRHQNGYANVAWVIIARKCRVLTEDVVRSLSALIYCRDLDMIILRYLIDYEGKLIPEDPHLGVPRVGISRPPRASMQDLYDRMGRMEIRQEAIERMEYRQEPTTHLGMLNHNMTSIISSTHLCHHSIYRSISSSSRMMMSSVKTTRRKGAGTKKESQIFCGQFISKIARKCRVLIEDVVRSLSALIYCRDLDMIILRYLIDYEGKLIPEDPHPGVPRVGISRPLRASMQDLYDRMGKMEIRQEAIEQWSIGSHITDMYHGSVQNMAGFLQCSTTGSLQPTWHDDVPVIPKPVLVDEDEDPEEEEFEEEEEPQEEEDDMEIDIKEDENAPYLTYPYEEVDPLNLPPPASESELEDVIEVEDTVVSENETVPASVHELSESSTTPFLREDSDGLLLGLMRRDINSLFGRMDSLSRRLCGHETAHALVEKKGKARDEYYGKLILD</sequence>
<keyword evidence="3" id="KW-1185">Reference proteome</keyword>
<protein>
    <submittedName>
        <fullName evidence="2">Uncharacterized protein</fullName>
    </submittedName>
</protein>
<organism evidence="2 3">
    <name type="scientific">Tanacetum coccineum</name>
    <dbReference type="NCBI Taxonomy" id="301880"/>
    <lineage>
        <taxon>Eukaryota</taxon>
        <taxon>Viridiplantae</taxon>
        <taxon>Streptophyta</taxon>
        <taxon>Embryophyta</taxon>
        <taxon>Tracheophyta</taxon>
        <taxon>Spermatophyta</taxon>
        <taxon>Magnoliopsida</taxon>
        <taxon>eudicotyledons</taxon>
        <taxon>Gunneridae</taxon>
        <taxon>Pentapetalae</taxon>
        <taxon>asterids</taxon>
        <taxon>campanulids</taxon>
        <taxon>Asterales</taxon>
        <taxon>Asteraceae</taxon>
        <taxon>Asteroideae</taxon>
        <taxon>Anthemideae</taxon>
        <taxon>Anthemidinae</taxon>
        <taxon>Tanacetum</taxon>
    </lineage>
</organism>
<proteinExistence type="predicted"/>
<feature type="region of interest" description="Disordered" evidence="1">
    <location>
        <begin position="507"/>
        <end position="537"/>
    </location>
</feature>
<feature type="compositionally biased region" description="Acidic residues" evidence="1">
    <location>
        <begin position="510"/>
        <end position="537"/>
    </location>
</feature>
<reference evidence="2" key="2">
    <citation type="submission" date="2022-01" db="EMBL/GenBank/DDBJ databases">
        <authorList>
            <person name="Yamashiro T."/>
            <person name="Shiraishi A."/>
            <person name="Satake H."/>
            <person name="Nakayama K."/>
        </authorList>
    </citation>
    <scope>NUCLEOTIDE SEQUENCE</scope>
</reference>
<evidence type="ECO:0000313" key="3">
    <source>
        <dbReference type="Proteomes" id="UP001151760"/>
    </source>
</evidence>
<gene>
    <name evidence="2" type="ORF">Tco_0679408</name>
</gene>
<dbReference type="Proteomes" id="UP001151760">
    <property type="component" value="Unassembled WGS sequence"/>
</dbReference>
<reference evidence="2" key="1">
    <citation type="journal article" date="2022" name="Int. J. Mol. Sci.">
        <title>Draft Genome of Tanacetum Coccineum: Genomic Comparison of Closely Related Tanacetum-Family Plants.</title>
        <authorList>
            <person name="Yamashiro T."/>
            <person name="Shiraishi A."/>
            <person name="Nakayama K."/>
            <person name="Satake H."/>
        </authorList>
    </citation>
    <scope>NUCLEOTIDE SEQUENCE</scope>
</reference>
<feature type="region of interest" description="Disordered" evidence="1">
    <location>
        <begin position="1"/>
        <end position="24"/>
    </location>
</feature>
<name>A0ABQ4XI13_9ASTR</name>